<reference evidence="2 3" key="1">
    <citation type="submission" date="2020-08" db="EMBL/GenBank/DDBJ databases">
        <title>Genomic Encyclopedia of Type Strains, Phase IV (KMG-IV): sequencing the most valuable type-strain genomes for metagenomic binning, comparative biology and taxonomic classification.</title>
        <authorList>
            <person name="Goeker M."/>
        </authorList>
    </citation>
    <scope>NUCLEOTIDE SEQUENCE [LARGE SCALE GENOMIC DNA]</scope>
    <source>
        <strain evidence="2 3">DSM 27521</strain>
    </source>
</reference>
<organism evidence="2 3">
    <name type="scientific">Deinococcus metalli</name>
    <dbReference type="NCBI Taxonomy" id="1141878"/>
    <lineage>
        <taxon>Bacteria</taxon>
        <taxon>Thermotogati</taxon>
        <taxon>Deinococcota</taxon>
        <taxon>Deinococci</taxon>
        <taxon>Deinococcales</taxon>
        <taxon>Deinococcaceae</taxon>
        <taxon>Deinococcus</taxon>
    </lineage>
</organism>
<protein>
    <submittedName>
        <fullName evidence="2">Uncharacterized protein</fullName>
    </submittedName>
</protein>
<proteinExistence type="predicted"/>
<accession>A0A7W8NR92</accession>
<keyword evidence="1" id="KW-1133">Transmembrane helix</keyword>
<dbReference type="Proteomes" id="UP000539473">
    <property type="component" value="Unassembled WGS sequence"/>
</dbReference>
<keyword evidence="1" id="KW-0472">Membrane</keyword>
<gene>
    <name evidence="2" type="ORF">HNQ07_004218</name>
</gene>
<name>A0A7W8NR92_9DEIO</name>
<evidence type="ECO:0000256" key="1">
    <source>
        <dbReference type="SAM" id="Phobius"/>
    </source>
</evidence>
<dbReference type="AlphaFoldDB" id="A0A7W8NR92"/>
<dbReference type="EMBL" id="JACHFK010000015">
    <property type="protein sequence ID" value="MBB5378711.1"/>
    <property type="molecule type" value="Genomic_DNA"/>
</dbReference>
<feature type="transmembrane region" description="Helical" evidence="1">
    <location>
        <begin position="49"/>
        <end position="69"/>
    </location>
</feature>
<evidence type="ECO:0000313" key="3">
    <source>
        <dbReference type="Proteomes" id="UP000539473"/>
    </source>
</evidence>
<evidence type="ECO:0000313" key="2">
    <source>
        <dbReference type="EMBL" id="MBB5378711.1"/>
    </source>
</evidence>
<keyword evidence="1" id="KW-0812">Transmembrane</keyword>
<sequence>MALGGLGSILALGLATGLTPALANAFSLDAPLGLAGDLLPEARPTLPGPLTLGVVGLVTVGLTGLLTWLGERWLAAQRLGALLSAGS</sequence>
<comment type="caution">
    <text evidence="2">The sequence shown here is derived from an EMBL/GenBank/DDBJ whole genome shotgun (WGS) entry which is preliminary data.</text>
</comment>